<dbReference type="PROSITE" id="PS00041">
    <property type="entry name" value="HTH_ARAC_FAMILY_1"/>
    <property type="match status" value="1"/>
</dbReference>
<keyword evidence="6" id="KW-1185">Reference proteome</keyword>
<protein>
    <submittedName>
        <fullName evidence="5">AraC family transcriptional regulator</fullName>
    </submittedName>
</protein>
<dbReference type="InterPro" id="IPR020449">
    <property type="entry name" value="Tscrpt_reg_AraC-type_HTH"/>
</dbReference>
<dbReference type="Proteomes" id="UP001652432">
    <property type="component" value="Unassembled WGS sequence"/>
</dbReference>
<dbReference type="InterPro" id="IPR018060">
    <property type="entry name" value="HTH_AraC"/>
</dbReference>
<gene>
    <name evidence="5" type="ORF">OCV77_04355</name>
</gene>
<dbReference type="InterPro" id="IPR018062">
    <property type="entry name" value="HTH_AraC-typ_CS"/>
</dbReference>
<dbReference type="Pfam" id="PF02311">
    <property type="entry name" value="AraC_binding"/>
    <property type="match status" value="1"/>
</dbReference>
<dbReference type="Gene3D" id="1.10.10.60">
    <property type="entry name" value="Homeodomain-like"/>
    <property type="match status" value="2"/>
</dbReference>
<dbReference type="PANTHER" id="PTHR43280">
    <property type="entry name" value="ARAC-FAMILY TRANSCRIPTIONAL REGULATOR"/>
    <property type="match status" value="1"/>
</dbReference>
<accession>A0ABT2T0F0</accession>
<organism evidence="5 6">
    <name type="scientific">Suilimivivens aceti</name>
    <dbReference type="NCBI Taxonomy" id="2981774"/>
    <lineage>
        <taxon>Bacteria</taxon>
        <taxon>Bacillati</taxon>
        <taxon>Bacillota</taxon>
        <taxon>Clostridia</taxon>
        <taxon>Lachnospirales</taxon>
        <taxon>Lachnospiraceae</taxon>
        <taxon>Suilimivivens</taxon>
    </lineage>
</organism>
<comment type="caution">
    <text evidence="5">The sequence shown here is derived from an EMBL/GenBank/DDBJ whole genome shotgun (WGS) entry which is preliminary data.</text>
</comment>
<dbReference type="RefSeq" id="WP_262573647.1">
    <property type="nucleotide sequence ID" value="NZ_JAOQKJ010000003.1"/>
</dbReference>
<keyword evidence="3" id="KW-0804">Transcription</keyword>
<evidence type="ECO:0000256" key="2">
    <source>
        <dbReference type="ARBA" id="ARBA00023125"/>
    </source>
</evidence>
<dbReference type="Pfam" id="PF12833">
    <property type="entry name" value="HTH_18"/>
    <property type="match status" value="1"/>
</dbReference>
<name>A0ABT2T0F0_9FIRM</name>
<dbReference type="SUPFAM" id="SSF46689">
    <property type="entry name" value="Homeodomain-like"/>
    <property type="match status" value="2"/>
</dbReference>
<dbReference type="InterPro" id="IPR014710">
    <property type="entry name" value="RmlC-like_jellyroll"/>
</dbReference>
<reference evidence="5 6" key="1">
    <citation type="journal article" date="2021" name="ISME Commun">
        <title>Automated analysis of genomic sequences facilitates high-throughput and comprehensive description of bacteria.</title>
        <authorList>
            <person name="Hitch T.C.A."/>
        </authorList>
    </citation>
    <scope>NUCLEOTIDE SEQUENCE [LARGE SCALE GENOMIC DNA]</scope>
    <source>
        <strain evidence="5 6">Sanger_18</strain>
    </source>
</reference>
<dbReference type="CDD" id="cd02208">
    <property type="entry name" value="cupin_RmlC-like"/>
    <property type="match status" value="1"/>
</dbReference>
<dbReference type="InterPro" id="IPR003313">
    <property type="entry name" value="AraC-bd"/>
</dbReference>
<dbReference type="SUPFAM" id="SSF51182">
    <property type="entry name" value="RmlC-like cupins"/>
    <property type="match status" value="1"/>
</dbReference>
<evidence type="ECO:0000256" key="1">
    <source>
        <dbReference type="ARBA" id="ARBA00023015"/>
    </source>
</evidence>
<evidence type="ECO:0000256" key="3">
    <source>
        <dbReference type="ARBA" id="ARBA00023163"/>
    </source>
</evidence>
<dbReference type="InterPro" id="IPR011051">
    <property type="entry name" value="RmlC_Cupin_sf"/>
</dbReference>
<evidence type="ECO:0000313" key="6">
    <source>
        <dbReference type="Proteomes" id="UP001652432"/>
    </source>
</evidence>
<dbReference type="SMART" id="SM00342">
    <property type="entry name" value="HTH_ARAC"/>
    <property type="match status" value="1"/>
</dbReference>
<keyword evidence="2" id="KW-0238">DNA-binding</keyword>
<dbReference type="Gene3D" id="2.60.120.10">
    <property type="entry name" value="Jelly Rolls"/>
    <property type="match status" value="1"/>
</dbReference>
<dbReference type="PANTHER" id="PTHR43280:SF28">
    <property type="entry name" value="HTH-TYPE TRANSCRIPTIONAL ACTIVATOR RHAS"/>
    <property type="match status" value="1"/>
</dbReference>
<dbReference type="PROSITE" id="PS01124">
    <property type="entry name" value="HTH_ARAC_FAMILY_2"/>
    <property type="match status" value="1"/>
</dbReference>
<sequence length="325" mass="37247">MQERVTKIPPGGYHAKNENGEIGYPVQLFSVDIHDLFMHMVRWHWHPEIEIVMVRSGVADFFADDVCVRLHMGQGVLINRNVMHSLHLCDENMHCLAYSLKFHASFLFGYGNTTMSNKYLAPVFSSPSLRFVPLLDQDEWHVSLKHLADQIIEENITCQYGYELTTKSCLCQLWKMLTDKTVPEAGHASSVSVTTSLDEVRVKDIILFIEEHYRESLTLDDLAGAIHISKSECCRCFKRTLQITPVEYLIKYRIFQAAILLQQGLPGIQTISDLAFYVGFNNASYFNKVFKQYLNCTPSEYRRKVKNNSLLDLPMLSPLPSDASR</sequence>
<evidence type="ECO:0000259" key="4">
    <source>
        <dbReference type="PROSITE" id="PS01124"/>
    </source>
</evidence>
<evidence type="ECO:0000313" key="5">
    <source>
        <dbReference type="EMBL" id="MCU6743740.1"/>
    </source>
</evidence>
<feature type="domain" description="HTH araC/xylS-type" evidence="4">
    <location>
        <begin position="203"/>
        <end position="304"/>
    </location>
</feature>
<keyword evidence="1" id="KW-0805">Transcription regulation</keyword>
<dbReference type="InterPro" id="IPR009057">
    <property type="entry name" value="Homeodomain-like_sf"/>
</dbReference>
<proteinExistence type="predicted"/>
<dbReference type="PRINTS" id="PR00032">
    <property type="entry name" value="HTHARAC"/>
</dbReference>
<dbReference type="EMBL" id="JAOQKJ010000003">
    <property type="protein sequence ID" value="MCU6743740.1"/>
    <property type="molecule type" value="Genomic_DNA"/>
</dbReference>